<evidence type="ECO:0000256" key="4">
    <source>
        <dbReference type="ARBA" id="ARBA00022898"/>
    </source>
</evidence>
<feature type="modified residue" description="N6-(pyridoxal phosphate)lysine" evidence="5">
    <location>
        <position position="236"/>
    </location>
</feature>
<protein>
    <recommendedName>
        <fullName evidence="5">Acetylornithine aminotransferase</fullName>
        <shortName evidence="5">ACOAT</shortName>
        <ecNumber evidence="5">2.6.1.11</ecNumber>
    </recommendedName>
</protein>
<keyword evidence="2 5" id="KW-0028">Amino-acid biosynthesis</keyword>
<dbReference type="InterPro" id="IPR015424">
    <property type="entry name" value="PyrdxlP-dep_Trfase"/>
</dbReference>
<proteinExistence type="inferred from homology"/>
<evidence type="ECO:0000256" key="1">
    <source>
        <dbReference type="ARBA" id="ARBA00022576"/>
    </source>
</evidence>
<dbReference type="InterPro" id="IPR015421">
    <property type="entry name" value="PyrdxlP-dep_Trfase_major"/>
</dbReference>
<dbReference type="InterPro" id="IPR050103">
    <property type="entry name" value="Class-III_PLP-dep_AT"/>
</dbReference>
<comment type="miscellaneous">
    <text evidence="5">May also have succinyldiaminopimelate aminotransferase activity, thus carrying out the corresponding step in lysine biosynthesis.</text>
</comment>
<dbReference type="PANTHER" id="PTHR11986:SF79">
    <property type="entry name" value="ACETYLORNITHINE AMINOTRANSFERASE, MITOCHONDRIAL"/>
    <property type="match status" value="1"/>
</dbReference>
<dbReference type="EMBL" id="JOTP01000015">
    <property type="protein sequence ID" value="KEP25902.1"/>
    <property type="molecule type" value="Genomic_DNA"/>
</dbReference>
<dbReference type="FunFam" id="3.40.640.10:FF:000004">
    <property type="entry name" value="Acetylornithine aminotransferase"/>
    <property type="match status" value="1"/>
</dbReference>
<evidence type="ECO:0000313" key="7">
    <source>
        <dbReference type="Proteomes" id="UP000028091"/>
    </source>
</evidence>
<keyword evidence="1 5" id="KW-0032">Aminotransferase</keyword>
<name>A0A081L9H6_9BACI</name>
<dbReference type="GO" id="GO:0006526">
    <property type="term" value="P:L-arginine biosynthetic process"/>
    <property type="evidence" value="ECO:0007669"/>
    <property type="project" value="UniProtKB-UniRule"/>
</dbReference>
<dbReference type="NCBIfam" id="TIGR00707">
    <property type="entry name" value="argD"/>
    <property type="match status" value="1"/>
</dbReference>
<dbReference type="InterPro" id="IPR015422">
    <property type="entry name" value="PyrdxlP-dep_Trfase_small"/>
</dbReference>
<dbReference type="Gene3D" id="3.40.640.10">
    <property type="entry name" value="Type I PLP-dependent aspartate aminotransferase-like (Major domain)"/>
    <property type="match status" value="1"/>
</dbReference>
<dbReference type="PROSITE" id="PS00600">
    <property type="entry name" value="AA_TRANSFER_CLASS_3"/>
    <property type="match status" value="1"/>
</dbReference>
<comment type="cofactor">
    <cofactor evidence="5">
        <name>pyridoxal 5'-phosphate</name>
        <dbReference type="ChEBI" id="CHEBI:597326"/>
    </cofactor>
    <text evidence="5">Binds 1 pyridoxal phosphate per subunit.</text>
</comment>
<comment type="subunit">
    <text evidence="5">Homodimer.</text>
</comment>
<dbReference type="EC" id="2.6.1.11" evidence="5"/>
<comment type="caution">
    <text evidence="6">The sequence shown here is derived from an EMBL/GenBank/DDBJ whole genome shotgun (WGS) entry which is preliminary data.</text>
</comment>
<gene>
    <name evidence="5 6" type="primary">argD</name>
    <name evidence="6" type="ORF">BA70_05280</name>
</gene>
<feature type="binding site" evidence="5">
    <location>
        <position position="122"/>
    </location>
    <ligand>
        <name>pyridoxal 5'-phosphate</name>
        <dbReference type="ChEBI" id="CHEBI:597326"/>
    </ligand>
</feature>
<keyword evidence="7" id="KW-1185">Reference proteome</keyword>
<dbReference type="InterPro" id="IPR004636">
    <property type="entry name" value="AcOrn/SuccOrn_fam"/>
</dbReference>
<dbReference type="UniPathway" id="UPA00068">
    <property type="reaction ID" value="UER00109"/>
</dbReference>
<dbReference type="GO" id="GO:0030170">
    <property type="term" value="F:pyridoxal phosphate binding"/>
    <property type="evidence" value="ECO:0007669"/>
    <property type="project" value="InterPro"/>
</dbReference>
<evidence type="ECO:0000313" key="6">
    <source>
        <dbReference type="EMBL" id="KEP25902.1"/>
    </source>
</evidence>
<comment type="subcellular location">
    <subcellularLocation>
        <location evidence="5">Cytoplasm</location>
    </subcellularLocation>
</comment>
<dbReference type="RefSeq" id="WP_034322962.1">
    <property type="nucleotide sequence ID" value="NZ_JOTP01000015.1"/>
</dbReference>
<dbReference type="GO" id="GO:0003992">
    <property type="term" value="F:N2-acetyl-L-ornithine:2-oxoglutarate 5-aminotransferase activity"/>
    <property type="evidence" value="ECO:0007669"/>
    <property type="project" value="UniProtKB-UniRule"/>
</dbReference>
<evidence type="ECO:0000256" key="5">
    <source>
        <dbReference type="HAMAP-Rule" id="MF_01107"/>
    </source>
</evidence>
<comment type="catalytic activity">
    <reaction evidence="5">
        <text>N(2)-acetyl-L-ornithine + 2-oxoglutarate = N-acetyl-L-glutamate 5-semialdehyde + L-glutamate</text>
        <dbReference type="Rhea" id="RHEA:18049"/>
        <dbReference type="ChEBI" id="CHEBI:16810"/>
        <dbReference type="ChEBI" id="CHEBI:29123"/>
        <dbReference type="ChEBI" id="CHEBI:29985"/>
        <dbReference type="ChEBI" id="CHEBI:57805"/>
        <dbReference type="EC" id="2.6.1.11"/>
    </reaction>
</comment>
<comment type="similarity">
    <text evidence="5">Belongs to the class-III pyridoxal-phosphate-dependent aminotransferase family. ArgD subfamily.</text>
</comment>
<dbReference type="PIRSF" id="PIRSF000521">
    <property type="entry name" value="Transaminase_4ab_Lys_Orn"/>
    <property type="match status" value="1"/>
</dbReference>
<keyword evidence="4 5" id="KW-0663">Pyridoxal phosphate</keyword>
<feature type="binding site" evidence="5">
    <location>
        <begin position="207"/>
        <end position="210"/>
    </location>
    <ligand>
        <name>pyridoxal 5'-phosphate</name>
        <dbReference type="ChEBI" id="CHEBI:597326"/>
    </ligand>
</feature>
<keyword evidence="5" id="KW-0963">Cytoplasm</keyword>
<dbReference type="NCBIfam" id="NF002325">
    <property type="entry name" value="PRK01278.1"/>
    <property type="match status" value="1"/>
</dbReference>
<dbReference type="InterPro" id="IPR049704">
    <property type="entry name" value="Aminotrans_3_PPA_site"/>
</dbReference>
<dbReference type="HAMAP" id="MF_01107">
    <property type="entry name" value="ArgD_aminotrans_3"/>
    <property type="match status" value="1"/>
</dbReference>
<dbReference type="AlphaFoldDB" id="A0A081L9H6"/>
<reference evidence="6 7" key="1">
    <citation type="submission" date="2012-09" db="EMBL/GenBank/DDBJ databases">
        <title>Genome Sequence of Bacillus sp. DW5-4.</title>
        <authorList>
            <person name="Lai Q."/>
            <person name="Liu Y."/>
            <person name="Shao Z."/>
        </authorList>
    </citation>
    <scope>NUCLEOTIDE SEQUENCE [LARGE SCALE GENOMIC DNA]</scope>
    <source>
        <strain evidence="6 7">DW5-4</strain>
    </source>
</reference>
<dbReference type="GO" id="GO:0005737">
    <property type="term" value="C:cytoplasm"/>
    <property type="evidence" value="ECO:0007669"/>
    <property type="project" value="UniProtKB-SubCell"/>
</dbReference>
<dbReference type="eggNOG" id="COG4992">
    <property type="taxonomic scope" value="Bacteria"/>
</dbReference>
<comment type="pathway">
    <text evidence="5">Amino-acid biosynthesis; L-arginine biosynthesis; N(2)-acetyl-L-ornithine from L-glutamate: step 4/4.</text>
</comment>
<dbReference type="Gene3D" id="3.90.1150.10">
    <property type="entry name" value="Aspartate Aminotransferase, domain 1"/>
    <property type="match status" value="1"/>
</dbReference>
<dbReference type="InterPro" id="IPR005814">
    <property type="entry name" value="Aminotrans_3"/>
</dbReference>
<feature type="binding site" evidence="5">
    <location>
        <position position="264"/>
    </location>
    <ligand>
        <name>N(2)-acetyl-L-ornithine</name>
        <dbReference type="ChEBI" id="CHEBI:57805"/>
    </ligand>
</feature>
<feature type="binding site" evidence="5">
    <location>
        <position position="265"/>
    </location>
    <ligand>
        <name>pyridoxal 5'-phosphate</name>
        <dbReference type="ChEBI" id="CHEBI:597326"/>
    </ligand>
</feature>
<dbReference type="GO" id="GO:0042802">
    <property type="term" value="F:identical protein binding"/>
    <property type="evidence" value="ECO:0007669"/>
    <property type="project" value="TreeGrafter"/>
</dbReference>
<dbReference type="SUPFAM" id="SSF53383">
    <property type="entry name" value="PLP-dependent transferases"/>
    <property type="match status" value="1"/>
</dbReference>
<dbReference type="Proteomes" id="UP000028091">
    <property type="component" value="Unassembled WGS sequence"/>
</dbReference>
<keyword evidence="3 5" id="KW-0808">Transferase</keyword>
<evidence type="ECO:0000256" key="2">
    <source>
        <dbReference type="ARBA" id="ARBA00022605"/>
    </source>
</evidence>
<accession>A0A081L9H6</accession>
<dbReference type="NCBIfam" id="NF002797">
    <property type="entry name" value="PRK02936.1"/>
    <property type="match status" value="1"/>
</dbReference>
<feature type="binding site" evidence="5">
    <location>
        <begin position="95"/>
        <end position="96"/>
    </location>
    <ligand>
        <name>pyridoxal 5'-phosphate</name>
        <dbReference type="ChEBI" id="CHEBI:597326"/>
    </ligand>
</feature>
<dbReference type="OrthoDB" id="9807885at2"/>
<evidence type="ECO:0000256" key="3">
    <source>
        <dbReference type="ARBA" id="ARBA00022679"/>
    </source>
</evidence>
<keyword evidence="5" id="KW-0055">Arginine biosynthesis</keyword>
<sequence>MSHLFQTYGRWNVEIKEAAGSWAVDTNGKKYLDFIQGIAVTNLGHNHPNVNQAIKEQLDHVWHVSNLFENGLQEKAAEKLTANSSGDLVFFCNSGAEANEGAIKLARKATGKTNIVTFLDSFHGRTYAGMAATGQDKIKTGFGPMLAGFHYVPFNDPDAMSACEVDDVAAVMLEVVQGEGGVNPATAEFLEAVQAFCKKHQALLIVDEIQTGIGRTGTAFAYEQVGLDPDIISAAKGLGNGFPVGAIIGKKALGDAFSPGSHGTTFGGNMLAMAAVNATLDVIFKEDFLLEVKEKGAYLLEKLQDVKQLNIVKEVRGKGLMAGIECHQPVGDYITALREQGLLVLPAGPNVIRLLPPLNVEKAELDQAIEAIIQVLANESVTV</sequence>
<organism evidence="6 7">
    <name type="scientific">Bacillus zhangzhouensis</name>
    <dbReference type="NCBI Taxonomy" id="1178540"/>
    <lineage>
        <taxon>Bacteria</taxon>
        <taxon>Bacillati</taxon>
        <taxon>Bacillota</taxon>
        <taxon>Bacilli</taxon>
        <taxon>Bacillales</taxon>
        <taxon>Bacillaceae</taxon>
        <taxon>Bacillus</taxon>
    </lineage>
</organism>
<dbReference type="Pfam" id="PF00202">
    <property type="entry name" value="Aminotran_3"/>
    <property type="match status" value="1"/>
</dbReference>
<dbReference type="PANTHER" id="PTHR11986">
    <property type="entry name" value="AMINOTRANSFERASE CLASS III"/>
    <property type="match status" value="1"/>
</dbReference>
<feature type="binding site" evidence="5">
    <location>
        <position position="125"/>
    </location>
    <ligand>
        <name>N(2)-acetyl-L-ornithine</name>
        <dbReference type="ChEBI" id="CHEBI:57805"/>
    </ligand>
</feature>
<dbReference type="CDD" id="cd00610">
    <property type="entry name" value="OAT_like"/>
    <property type="match status" value="1"/>
</dbReference>